<dbReference type="AlphaFoldDB" id="A0A239EV94"/>
<gene>
    <name evidence="2" type="ORF">SAMN05443665_10059</name>
</gene>
<sequence length="576" mass="61608">MTDIDPITAEIIRAGFVSITEEMKTNLMRTAYNLIIYEAQDFTVGLFDASGETISVGLGLPMFVGGLSDAIKAKLEFYGPDGIRPGDILLTNDAYIMGSHLNHMIFTLPIFHDGELVAFAASMAHWIDVGGVLGGTTTDIYSEGLQVPIVKIFKEGVQDEELTRLIAMNVRFEDLAMGDFRAQVAAVRTGETRMRAMLERYGADVVRAGIADVFRRGEELARQAVRRIPDGEYRAEAYMDDDAVKVGERIPVRVRVAVEGDAMTIDLSEMSPQVAGYFNSGATAGRSAAQVAFKCLTSPDEYPINHGSLRPLEVVLPPGTVVSAVKPAAMRLWMTYPMTVVDCVFRAMAEVMPGISIAGHHADLGMSHTYGVDEATGRFFQFYGGPQGGGWGATSQADGQSATMCINDGDTHNAPVEVVEAKYPMVTVEEYSLVQDSGGAGRHRGGLGTRLKIRVHTAAKLDTWIERTSCAPWGLDGGHAAARNHVQVERAGGEVVTFPNGKVGALDLSAGDAHVIELGGGGGHGDPLGRPVEKVLADVRAGYVSAARARTDYGVVITDTGEVDEAATAELRNSHA</sequence>
<proteinExistence type="predicted"/>
<dbReference type="InterPro" id="IPR003692">
    <property type="entry name" value="Hydantoinase_B"/>
</dbReference>
<protein>
    <submittedName>
        <fullName evidence="2">N-methylhydantoinase B</fullName>
    </submittedName>
</protein>
<dbReference type="InterPro" id="IPR045079">
    <property type="entry name" value="Oxoprolinase-like"/>
</dbReference>
<dbReference type="Proteomes" id="UP000198318">
    <property type="component" value="Unassembled WGS sequence"/>
</dbReference>
<reference evidence="2 3" key="1">
    <citation type="submission" date="2017-06" db="EMBL/GenBank/DDBJ databases">
        <authorList>
            <person name="Kim H.J."/>
            <person name="Triplett B.A."/>
        </authorList>
    </citation>
    <scope>NUCLEOTIDE SEQUENCE [LARGE SCALE GENOMIC DNA]</scope>
    <source>
        <strain evidence="2 3">DSM 44715</strain>
    </source>
</reference>
<dbReference type="GO" id="GO:0005829">
    <property type="term" value="C:cytosol"/>
    <property type="evidence" value="ECO:0007669"/>
    <property type="project" value="TreeGrafter"/>
</dbReference>
<dbReference type="PANTHER" id="PTHR11365:SF23">
    <property type="entry name" value="HYPOTHETICAL 5-OXOPROLINASE (EUROFUNG)-RELATED"/>
    <property type="match status" value="1"/>
</dbReference>
<evidence type="ECO:0000313" key="2">
    <source>
        <dbReference type="EMBL" id="SNS48351.1"/>
    </source>
</evidence>
<dbReference type="PANTHER" id="PTHR11365">
    <property type="entry name" value="5-OXOPROLINASE RELATED"/>
    <property type="match status" value="1"/>
</dbReference>
<dbReference type="RefSeq" id="WP_089325115.1">
    <property type="nucleotide sequence ID" value="NZ_FZOR01000005.1"/>
</dbReference>
<accession>A0A239EV94</accession>
<dbReference type="EMBL" id="FZOR01000005">
    <property type="protein sequence ID" value="SNS48351.1"/>
    <property type="molecule type" value="Genomic_DNA"/>
</dbReference>
<evidence type="ECO:0000259" key="1">
    <source>
        <dbReference type="Pfam" id="PF02538"/>
    </source>
</evidence>
<keyword evidence="3" id="KW-1185">Reference proteome</keyword>
<evidence type="ECO:0000313" key="3">
    <source>
        <dbReference type="Proteomes" id="UP000198318"/>
    </source>
</evidence>
<dbReference type="GO" id="GO:0006749">
    <property type="term" value="P:glutathione metabolic process"/>
    <property type="evidence" value="ECO:0007669"/>
    <property type="project" value="TreeGrafter"/>
</dbReference>
<dbReference type="OrthoDB" id="102473at2"/>
<name>A0A239EV94_9ACTN</name>
<feature type="domain" description="Hydantoinase B/oxoprolinase" evidence="1">
    <location>
        <begin position="5"/>
        <end position="527"/>
    </location>
</feature>
<dbReference type="GO" id="GO:0017168">
    <property type="term" value="F:5-oxoprolinase (ATP-hydrolyzing) activity"/>
    <property type="evidence" value="ECO:0007669"/>
    <property type="project" value="TreeGrafter"/>
</dbReference>
<dbReference type="Pfam" id="PF02538">
    <property type="entry name" value="Hydantoinase_B"/>
    <property type="match status" value="1"/>
</dbReference>
<organism evidence="2 3">
    <name type="scientific">Actinomadura meyerae</name>
    <dbReference type="NCBI Taxonomy" id="240840"/>
    <lineage>
        <taxon>Bacteria</taxon>
        <taxon>Bacillati</taxon>
        <taxon>Actinomycetota</taxon>
        <taxon>Actinomycetes</taxon>
        <taxon>Streptosporangiales</taxon>
        <taxon>Thermomonosporaceae</taxon>
        <taxon>Actinomadura</taxon>
    </lineage>
</organism>